<accession>A0AAU9ASI9</accession>
<protein>
    <recommendedName>
        <fullName evidence="3">NRDE family protein</fullName>
    </recommendedName>
</protein>
<proteinExistence type="predicted"/>
<dbReference type="RefSeq" id="WP_096377765.1">
    <property type="nucleotide sequence ID" value="NZ_AP014940.1"/>
</dbReference>
<dbReference type="Pfam" id="PF05742">
    <property type="entry name" value="TANGO2"/>
    <property type="match status" value="1"/>
</dbReference>
<dbReference type="InterPro" id="IPR008551">
    <property type="entry name" value="TANGO2"/>
</dbReference>
<evidence type="ECO:0000313" key="1">
    <source>
        <dbReference type="EMBL" id="BAV97666.1"/>
    </source>
</evidence>
<evidence type="ECO:0000313" key="2">
    <source>
        <dbReference type="Proteomes" id="UP000218824"/>
    </source>
</evidence>
<organism evidence="1 2">
    <name type="scientific">Lysobacter enzymogenes</name>
    <dbReference type="NCBI Taxonomy" id="69"/>
    <lineage>
        <taxon>Bacteria</taxon>
        <taxon>Pseudomonadati</taxon>
        <taxon>Pseudomonadota</taxon>
        <taxon>Gammaproteobacteria</taxon>
        <taxon>Lysobacterales</taxon>
        <taxon>Lysobacteraceae</taxon>
        <taxon>Lysobacter</taxon>
    </lineage>
</organism>
<name>A0AAU9ASI9_LYSEN</name>
<dbReference type="PANTHER" id="PTHR17985:SF8">
    <property type="entry name" value="TRANSPORT AND GOLGI ORGANIZATION PROTEIN 2 HOMOLOG"/>
    <property type="match status" value="1"/>
</dbReference>
<dbReference type="PANTHER" id="PTHR17985">
    <property type="entry name" value="SER/THR-RICH PROTEIN T10 IN DGCR REGION"/>
    <property type="match status" value="1"/>
</dbReference>
<dbReference type="GeneID" id="83064048"/>
<gene>
    <name evidence="1" type="ORF">LEN_2179</name>
</gene>
<dbReference type="Proteomes" id="UP000218824">
    <property type="component" value="Chromosome"/>
</dbReference>
<sequence>MCLIALAWQHHPRYRLALIANRDEAHARPTAPAGADPEDPQVFGGRDLSQGGSWLMVSARGRLAAVTNVRDGRQLETAPRSRGALVREFVRGSMSAEQYLETLRAPAAQFGRFNLLLWDGAQLRFGSNHPPAGHGPFQTFAVAAGVHAMTNGAFDAAWPKSGLATRALSAWLDSPASRQPPLRGDDGAPSSADPGLAMLLAAMADTTIAPDEALPDTGVGLELERLLSPPFVLGDTYGTRCSTIVLIDADGIDFIERRYGPGGAHGGESAVRLRIGT</sequence>
<evidence type="ECO:0008006" key="3">
    <source>
        <dbReference type="Google" id="ProtNLM"/>
    </source>
</evidence>
<dbReference type="KEGG" id="lem:LEN_2179"/>
<dbReference type="EMBL" id="AP014940">
    <property type="protein sequence ID" value="BAV97666.1"/>
    <property type="molecule type" value="Genomic_DNA"/>
</dbReference>
<dbReference type="AlphaFoldDB" id="A0AAU9ASI9"/>
<reference evidence="1 2" key="1">
    <citation type="journal article" date="2017" name="DNA Res.">
        <title>Complete genome sequence and expression profile of the commercial lytic enzyme producer Lysobacter enzymogenes M497-1.</title>
        <authorList>
            <person name="Takami H."/>
            <person name="Toyoda A."/>
            <person name="Uchiyama I."/>
            <person name="Itoh T."/>
            <person name="Takaki Y."/>
            <person name="Arai W."/>
            <person name="Nishi S."/>
            <person name="Kawai M."/>
            <person name="Shinya K."/>
            <person name="Ikeda H."/>
        </authorList>
    </citation>
    <scope>NUCLEOTIDE SEQUENCE [LARGE SCALE GENOMIC DNA]</scope>
    <source>
        <strain evidence="1 2">M497-1</strain>
    </source>
</reference>